<reference evidence="3 4" key="1">
    <citation type="submission" date="2024-10" db="EMBL/GenBank/DDBJ databases">
        <title>Updated reference genomes for cyclostephanoid diatoms.</title>
        <authorList>
            <person name="Roberts W.R."/>
            <person name="Alverson A.J."/>
        </authorList>
    </citation>
    <scope>NUCLEOTIDE SEQUENCE [LARGE SCALE GENOMIC DNA]</scope>
    <source>
        <strain evidence="3 4">AJA010-31</strain>
    </source>
</reference>
<organism evidence="3 4">
    <name type="scientific">Cyclotella atomus</name>
    <dbReference type="NCBI Taxonomy" id="382360"/>
    <lineage>
        <taxon>Eukaryota</taxon>
        <taxon>Sar</taxon>
        <taxon>Stramenopiles</taxon>
        <taxon>Ochrophyta</taxon>
        <taxon>Bacillariophyta</taxon>
        <taxon>Coscinodiscophyceae</taxon>
        <taxon>Thalassiosirophycidae</taxon>
        <taxon>Stephanodiscales</taxon>
        <taxon>Stephanodiscaceae</taxon>
        <taxon>Cyclotella</taxon>
    </lineage>
</organism>
<dbReference type="EMBL" id="JALLPJ020001351">
    <property type="protein sequence ID" value="KAL3768233.1"/>
    <property type="molecule type" value="Genomic_DNA"/>
</dbReference>
<feature type="region of interest" description="Disordered" evidence="1">
    <location>
        <begin position="20"/>
        <end position="55"/>
    </location>
</feature>
<dbReference type="InterPro" id="IPR008011">
    <property type="entry name" value="Complex1_LYR_dom"/>
</dbReference>
<feature type="compositionally biased region" description="Low complexity" evidence="1">
    <location>
        <begin position="26"/>
        <end position="40"/>
    </location>
</feature>
<evidence type="ECO:0000256" key="1">
    <source>
        <dbReference type="SAM" id="MobiDB-lite"/>
    </source>
</evidence>
<feature type="domain" description="Complex 1 LYR protein" evidence="2">
    <location>
        <begin position="58"/>
        <end position="114"/>
    </location>
</feature>
<dbReference type="CDD" id="cd20251">
    <property type="entry name" value="Complex1_LYR_SF"/>
    <property type="match status" value="1"/>
</dbReference>
<proteinExistence type="predicted"/>
<dbReference type="Pfam" id="PF05347">
    <property type="entry name" value="Complex1_LYR"/>
    <property type="match status" value="1"/>
</dbReference>
<evidence type="ECO:0000313" key="3">
    <source>
        <dbReference type="EMBL" id="KAL3768233.1"/>
    </source>
</evidence>
<dbReference type="Proteomes" id="UP001530400">
    <property type="component" value="Unassembled WGS sequence"/>
</dbReference>
<gene>
    <name evidence="3" type="ORF">ACHAWO_006255</name>
</gene>
<accession>A0ABD3MZ09</accession>
<sequence>MMATKAASTLLTPHLIRRIRPPPPIITRTPTNHLSTSTTTEDNKRSVTPEEISTQRPRALSLYRRLLRASSQMPTPNRRNYIANKTRKEYKRNKGITDVEEIEFCLRLADTNLDTVMVQAEHLTRLFNDPEYNCS</sequence>
<name>A0ABD3MZ09_9STRA</name>
<comment type="caution">
    <text evidence="3">The sequence shown here is derived from an EMBL/GenBank/DDBJ whole genome shotgun (WGS) entry which is preliminary data.</text>
</comment>
<evidence type="ECO:0000313" key="4">
    <source>
        <dbReference type="Proteomes" id="UP001530400"/>
    </source>
</evidence>
<keyword evidence="4" id="KW-1185">Reference proteome</keyword>
<dbReference type="AlphaFoldDB" id="A0ABD3MZ09"/>
<evidence type="ECO:0000259" key="2">
    <source>
        <dbReference type="Pfam" id="PF05347"/>
    </source>
</evidence>
<protein>
    <recommendedName>
        <fullName evidence="2">Complex 1 LYR protein domain-containing protein</fullName>
    </recommendedName>
</protein>